<reference evidence="13" key="1">
    <citation type="submission" date="2022-06" db="EMBL/GenBank/DDBJ databases">
        <title>Vallitalea longa sp. nov., an anaerobic bacterium isolated from marine sediment.</title>
        <authorList>
            <person name="Hirano S."/>
            <person name="Terahara T."/>
            <person name="Mori K."/>
            <person name="Hamada M."/>
            <person name="Matsumoto R."/>
            <person name="Kobayashi T."/>
        </authorList>
    </citation>
    <scope>NUCLEOTIDE SEQUENCE</scope>
    <source>
        <strain evidence="13">SH18-1</strain>
    </source>
</reference>
<dbReference type="EMBL" id="BRLB01000011">
    <property type="protein sequence ID" value="GKX30742.1"/>
    <property type="molecule type" value="Genomic_DNA"/>
</dbReference>
<evidence type="ECO:0000256" key="1">
    <source>
        <dbReference type="ARBA" id="ARBA00004496"/>
    </source>
</evidence>
<dbReference type="Gene3D" id="1.10.10.60">
    <property type="entry name" value="Homeodomain-like"/>
    <property type="match status" value="2"/>
</dbReference>
<dbReference type="InterPro" id="IPR051552">
    <property type="entry name" value="HptR"/>
</dbReference>
<evidence type="ECO:0000313" key="13">
    <source>
        <dbReference type="EMBL" id="GKX30742.1"/>
    </source>
</evidence>
<dbReference type="SMART" id="SM00448">
    <property type="entry name" value="REC"/>
    <property type="match status" value="1"/>
</dbReference>
<feature type="domain" description="HTH araC/xylS-type" evidence="11">
    <location>
        <begin position="374"/>
        <end position="472"/>
    </location>
</feature>
<dbReference type="GO" id="GO:0003700">
    <property type="term" value="F:DNA-binding transcription factor activity"/>
    <property type="evidence" value="ECO:0007669"/>
    <property type="project" value="InterPro"/>
</dbReference>
<dbReference type="Gene3D" id="3.40.50.2300">
    <property type="match status" value="1"/>
</dbReference>
<dbReference type="AlphaFoldDB" id="A0A9W5YB56"/>
<evidence type="ECO:0000256" key="3">
    <source>
        <dbReference type="ARBA" id="ARBA00022490"/>
    </source>
</evidence>
<dbReference type="PROSITE" id="PS01124">
    <property type="entry name" value="HTH_ARAC_FAMILY_2"/>
    <property type="match status" value="1"/>
</dbReference>
<keyword evidence="5" id="KW-0902">Two-component regulatory system</keyword>
<accession>A0A9W5YB56</accession>
<dbReference type="InterPro" id="IPR009057">
    <property type="entry name" value="Homeodomain-like_sf"/>
</dbReference>
<sequence length="473" mass="54892">MYRILIVDDERLVIKSLKASIDWKEYGFSVIGESTSGKDALEFINKHKPDLVFTDIRMPEMNGLELIKKGKRISVRTQFVVVSGYAEFAYAQKAMLYGAMGYCLKPFDDDEIINILKKVTSKLEKLRITTNTNDYALLDTTSEDNREKLIKLLKDNKVLDSTNDDKVIILVSIGKKELQFSTNVNHIDFRLGTNKYVYIISSDKNQIICDTLDVSEDIESVGMSSMISIDNNMNVYIENATMAAYQFFITGKKGLYNAQNVINEDIDNLVRKLENSVGKKDINTINKILDNISILIKKGDYNIKLIFRMYNAIMSLFYRIDGDYYEKYVYNYEQLTGIFTSADDMVIYLKELINCQLKLKPIYKPEKIKNKTFRDVLQYVNKNYCNDISIQSVSKKFVINPSYLSQMFRKEIKKTFTQYLTSLRMSDACELLKETEYTINEIADKIGYNDYFYFAKIFKKFTGKTPGNYREEN</sequence>
<dbReference type="PROSITE" id="PS00041">
    <property type="entry name" value="HTH_ARAC_FAMILY_1"/>
    <property type="match status" value="1"/>
</dbReference>
<dbReference type="SUPFAM" id="SSF46689">
    <property type="entry name" value="Homeodomain-like"/>
    <property type="match status" value="2"/>
</dbReference>
<comment type="function">
    <text evidence="9">May play the central regulatory role in sporulation. It may be an element of the effector pathway responsible for the activation of sporulation genes in response to nutritional stress. Spo0A may act in concert with spo0H (a sigma factor) to control the expression of some genes that are critical to the sporulation process.</text>
</comment>
<feature type="modified residue" description="4-aspartylphosphate" evidence="10">
    <location>
        <position position="55"/>
    </location>
</feature>
<evidence type="ECO:0000256" key="6">
    <source>
        <dbReference type="ARBA" id="ARBA00023015"/>
    </source>
</evidence>
<keyword evidence="8" id="KW-0804">Transcription</keyword>
<evidence type="ECO:0000256" key="4">
    <source>
        <dbReference type="ARBA" id="ARBA00022553"/>
    </source>
</evidence>
<keyword evidence="14" id="KW-1185">Reference proteome</keyword>
<organism evidence="13 14">
    <name type="scientific">Vallitalea longa</name>
    <dbReference type="NCBI Taxonomy" id="2936439"/>
    <lineage>
        <taxon>Bacteria</taxon>
        <taxon>Bacillati</taxon>
        <taxon>Bacillota</taxon>
        <taxon>Clostridia</taxon>
        <taxon>Lachnospirales</taxon>
        <taxon>Vallitaleaceae</taxon>
        <taxon>Vallitalea</taxon>
    </lineage>
</organism>
<evidence type="ECO:0000256" key="9">
    <source>
        <dbReference type="ARBA" id="ARBA00024867"/>
    </source>
</evidence>
<dbReference type="Pfam" id="PF00072">
    <property type="entry name" value="Response_reg"/>
    <property type="match status" value="1"/>
</dbReference>
<evidence type="ECO:0000313" key="14">
    <source>
        <dbReference type="Proteomes" id="UP001144256"/>
    </source>
</evidence>
<dbReference type="PRINTS" id="PR00032">
    <property type="entry name" value="HTHARAC"/>
</dbReference>
<proteinExistence type="predicted"/>
<dbReference type="InterPro" id="IPR018060">
    <property type="entry name" value="HTH_AraC"/>
</dbReference>
<keyword evidence="6" id="KW-0805">Transcription regulation</keyword>
<dbReference type="InterPro" id="IPR018062">
    <property type="entry name" value="HTH_AraC-typ_CS"/>
</dbReference>
<dbReference type="PANTHER" id="PTHR42713">
    <property type="entry name" value="HISTIDINE KINASE-RELATED"/>
    <property type="match status" value="1"/>
</dbReference>
<comment type="subcellular location">
    <subcellularLocation>
        <location evidence="1">Cytoplasm</location>
    </subcellularLocation>
</comment>
<keyword evidence="4 10" id="KW-0597">Phosphoprotein</keyword>
<dbReference type="Pfam" id="PF12833">
    <property type="entry name" value="HTH_18"/>
    <property type="match status" value="1"/>
</dbReference>
<gene>
    <name evidence="13" type="ORF">SH1V18_32220</name>
</gene>
<comment type="caution">
    <text evidence="13">The sequence shown here is derived from an EMBL/GenBank/DDBJ whole genome shotgun (WGS) entry which is preliminary data.</text>
</comment>
<evidence type="ECO:0000256" key="2">
    <source>
        <dbReference type="ARBA" id="ARBA00018672"/>
    </source>
</evidence>
<evidence type="ECO:0000256" key="7">
    <source>
        <dbReference type="ARBA" id="ARBA00023125"/>
    </source>
</evidence>
<feature type="domain" description="Response regulatory" evidence="12">
    <location>
        <begin position="3"/>
        <end position="120"/>
    </location>
</feature>
<dbReference type="SUPFAM" id="SSF52172">
    <property type="entry name" value="CheY-like"/>
    <property type="match status" value="1"/>
</dbReference>
<protein>
    <recommendedName>
        <fullName evidence="2">Stage 0 sporulation protein A homolog</fullName>
    </recommendedName>
</protein>
<evidence type="ECO:0000259" key="12">
    <source>
        <dbReference type="PROSITE" id="PS50110"/>
    </source>
</evidence>
<dbReference type="GO" id="GO:0005737">
    <property type="term" value="C:cytoplasm"/>
    <property type="evidence" value="ECO:0007669"/>
    <property type="project" value="UniProtKB-SubCell"/>
</dbReference>
<evidence type="ECO:0000256" key="8">
    <source>
        <dbReference type="ARBA" id="ARBA00023163"/>
    </source>
</evidence>
<dbReference type="Proteomes" id="UP001144256">
    <property type="component" value="Unassembled WGS sequence"/>
</dbReference>
<dbReference type="RefSeq" id="WP_281817201.1">
    <property type="nucleotide sequence ID" value="NZ_BRLB01000011.1"/>
</dbReference>
<dbReference type="GO" id="GO:0043565">
    <property type="term" value="F:sequence-specific DNA binding"/>
    <property type="evidence" value="ECO:0007669"/>
    <property type="project" value="InterPro"/>
</dbReference>
<dbReference type="GO" id="GO:0000160">
    <property type="term" value="P:phosphorelay signal transduction system"/>
    <property type="evidence" value="ECO:0007669"/>
    <property type="project" value="UniProtKB-KW"/>
</dbReference>
<evidence type="ECO:0000256" key="10">
    <source>
        <dbReference type="PROSITE-ProRule" id="PRU00169"/>
    </source>
</evidence>
<dbReference type="InterPro" id="IPR020449">
    <property type="entry name" value="Tscrpt_reg_AraC-type_HTH"/>
</dbReference>
<keyword evidence="7" id="KW-0238">DNA-binding</keyword>
<evidence type="ECO:0000256" key="5">
    <source>
        <dbReference type="ARBA" id="ARBA00023012"/>
    </source>
</evidence>
<dbReference type="CDD" id="cd17536">
    <property type="entry name" value="REC_YesN-like"/>
    <property type="match status" value="1"/>
</dbReference>
<keyword evidence="3" id="KW-0963">Cytoplasm</keyword>
<dbReference type="PANTHER" id="PTHR42713:SF3">
    <property type="entry name" value="TRANSCRIPTIONAL REGULATORY PROTEIN HPTR"/>
    <property type="match status" value="1"/>
</dbReference>
<dbReference type="InterPro" id="IPR011006">
    <property type="entry name" value="CheY-like_superfamily"/>
</dbReference>
<dbReference type="InterPro" id="IPR001789">
    <property type="entry name" value="Sig_transdc_resp-reg_receiver"/>
</dbReference>
<evidence type="ECO:0000259" key="11">
    <source>
        <dbReference type="PROSITE" id="PS01124"/>
    </source>
</evidence>
<name>A0A9W5YB56_9FIRM</name>
<dbReference type="PROSITE" id="PS50110">
    <property type="entry name" value="RESPONSE_REGULATORY"/>
    <property type="match status" value="1"/>
</dbReference>
<dbReference type="SMART" id="SM00342">
    <property type="entry name" value="HTH_ARAC"/>
    <property type="match status" value="1"/>
</dbReference>